<sequence>MRIGGGEAGLWKKTYQIFQRPAPNILPEGELHFLQYTLEHALYLRLGVESGFAKPSLSRLSQRDNKIIENFKSLANPMAVEGFNDASDITIEEAIKHALVTSLGEDLPKHIGFIKQLKQVVKKEFVEQKGLIRRDMMNIKSAWDTYAAKTKQGLLKLEEYPKIWNNEHKKSTSSPTGSEKYRTEGILSLKKEWILFQRRQAKKGKRTSRAQEEGEEQDTAPLENENSFQPNPSPILGTLNELPPLGSPSNKKRYVPESQQGTPKKKRRQDENRDTGYGSNGNTQSNQE</sequence>
<dbReference type="EMBL" id="JAAMPI010000009">
    <property type="protein sequence ID" value="KAF4637794.1"/>
    <property type="molecule type" value="Genomic_DNA"/>
</dbReference>
<proteinExistence type="predicted"/>
<dbReference type="AlphaFoldDB" id="A0A8H4RZG1"/>
<dbReference type="Proteomes" id="UP000566819">
    <property type="component" value="Unassembled WGS sequence"/>
</dbReference>
<keyword evidence="3" id="KW-1185">Reference proteome</keyword>
<protein>
    <submittedName>
        <fullName evidence="2">Uncharacterized protein</fullName>
    </submittedName>
</protein>
<reference evidence="2 3" key="1">
    <citation type="submission" date="2020-03" db="EMBL/GenBank/DDBJ databases">
        <title>Draft Genome Sequence of Cudoniella acicularis.</title>
        <authorList>
            <person name="Buettner E."/>
            <person name="Kellner H."/>
        </authorList>
    </citation>
    <scope>NUCLEOTIDE SEQUENCE [LARGE SCALE GENOMIC DNA]</scope>
    <source>
        <strain evidence="2 3">DSM 108380</strain>
    </source>
</reference>
<gene>
    <name evidence="2" type="ORF">G7Y89_g277</name>
</gene>
<comment type="caution">
    <text evidence="2">The sequence shown here is derived from an EMBL/GenBank/DDBJ whole genome shotgun (WGS) entry which is preliminary data.</text>
</comment>
<evidence type="ECO:0000313" key="3">
    <source>
        <dbReference type="Proteomes" id="UP000566819"/>
    </source>
</evidence>
<accession>A0A8H4RZG1</accession>
<name>A0A8H4RZG1_9HELO</name>
<evidence type="ECO:0000313" key="2">
    <source>
        <dbReference type="EMBL" id="KAF4637794.1"/>
    </source>
</evidence>
<feature type="region of interest" description="Disordered" evidence="1">
    <location>
        <begin position="200"/>
        <end position="288"/>
    </location>
</feature>
<organism evidence="2 3">
    <name type="scientific">Cudoniella acicularis</name>
    <dbReference type="NCBI Taxonomy" id="354080"/>
    <lineage>
        <taxon>Eukaryota</taxon>
        <taxon>Fungi</taxon>
        <taxon>Dikarya</taxon>
        <taxon>Ascomycota</taxon>
        <taxon>Pezizomycotina</taxon>
        <taxon>Leotiomycetes</taxon>
        <taxon>Helotiales</taxon>
        <taxon>Tricladiaceae</taxon>
        <taxon>Cudoniella</taxon>
    </lineage>
</organism>
<evidence type="ECO:0000256" key="1">
    <source>
        <dbReference type="SAM" id="MobiDB-lite"/>
    </source>
</evidence>